<evidence type="ECO:0000259" key="1">
    <source>
        <dbReference type="PROSITE" id="PS50093"/>
    </source>
</evidence>
<reference evidence="2 3" key="1">
    <citation type="journal article" date="2016" name="PLoS ONE">
        <title>Complete Genome Sequence and Comparative Genomics of a Novel Myxobacterium Myxococcus hansupus.</title>
        <authorList>
            <person name="Sharma G."/>
            <person name="Narwani T."/>
            <person name="Subramanian S."/>
        </authorList>
    </citation>
    <scope>NUCLEOTIDE SEQUENCE [LARGE SCALE GENOMIC DNA]</scope>
    <source>
        <strain evidence="3">mixupus</strain>
    </source>
</reference>
<dbReference type="eggNOG" id="COG3292">
    <property type="taxonomic scope" value="Bacteria"/>
</dbReference>
<dbReference type="PROSITE" id="PS50093">
    <property type="entry name" value="PKD"/>
    <property type="match status" value="1"/>
</dbReference>
<dbReference type="SMART" id="SM00089">
    <property type="entry name" value="PKD"/>
    <property type="match status" value="3"/>
</dbReference>
<organism evidence="2 3">
    <name type="scientific">Pseudomyxococcus hansupus</name>
    <dbReference type="NCBI Taxonomy" id="1297742"/>
    <lineage>
        <taxon>Bacteria</taxon>
        <taxon>Pseudomonadati</taxon>
        <taxon>Myxococcota</taxon>
        <taxon>Myxococcia</taxon>
        <taxon>Myxococcales</taxon>
        <taxon>Cystobacterineae</taxon>
        <taxon>Myxococcaceae</taxon>
        <taxon>Pseudomyxococcus</taxon>
    </lineage>
</organism>
<dbReference type="AlphaFoldDB" id="A0A0H4XAZ0"/>
<protein>
    <submittedName>
        <fullName evidence="2">Glycoprotein gp2</fullName>
    </submittedName>
</protein>
<gene>
    <name evidence="2" type="ORF">A176_001939</name>
</gene>
<sequence>MAHRATSKLRLVLVALCAVSVWGCEPRRRPPPVSPTNTAPHLSLHVTSDITALRVGQPVDVEAVVEDAEDGAALNASVLWVTSVEGQLARGARATLVFQEPGEQLLTASVMDTGGLAASASLALNVRARGAPVATVARPAPGSVFNLGEVLGLECVALTEQGVRLRGRAVQWASVLSGPLPAGDVVRATLSVAGEDTLRCTAVDPDTGVSASATVRVTVRATRAPTVRITQPESHEVFVKQGEAPPHGAAVRFHATAQDFQAEGGPGNLDDVVEWALAPSGRLLGRGPALTHTFTTPGDYAVTARVVDGQGYAAVDSVRVRLVTNLPPRCEMELPTSESPRLRQGVPSTLRATCVDPETERWLAPIWTTNVEPTPLGAGETINAVLSVAGAQVLSACAVDPEDPSLRGCVERPVRVIVNTSPNDCAIQSPLPDAVLNAGVPLLLVGSAADAEDARASLRYTWVSSRDGALAQGPNTSTKRLSMPGRHVLTLTATDPWGLACAATVAVNVNGAPEVRIESVTQGLLDCSRGPCVEGQAVLLTGSARAAATSSSITELSWLDNLSGPLLTFTVPPLPAATLSVPSSGRHTTVLTARDSQGAVGRAATSFTVLPPGHSQLLSAVPGAQRPVVAMALTADGLRYADGASPWVYAASSTVPRLEVDAPARSLFTLRNGEDETLFVGTEGGTLHRCVRGTCTRHAGAMLSAAVTAVAAWATPDVLLLGTRHGLVLTRASDPSAGGREGTVGGRRLLEGREVRQLVISPVSTPLHVTAWAATSGGLAEITFWDEEDFEPGLATVTVVFHTPPAVLDDDVLSVAVGPEGQVFVGTRMGFSALGQPGPALRDAPWGLQDEEVRALHFERQHPGDGVSRDILWAGTKGGLVRYDLTADIVSHFGANEGLPDPDVSTLHVASEQLRYVGTAQGLVTSPWH</sequence>
<dbReference type="InterPro" id="IPR015943">
    <property type="entry name" value="WD40/YVTN_repeat-like_dom_sf"/>
</dbReference>
<dbReference type="CDD" id="cd00146">
    <property type="entry name" value="PKD"/>
    <property type="match status" value="1"/>
</dbReference>
<dbReference type="InterPro" id="IPR022409">
    <property type="entry name" value="PKD/Chitinase_dom"/>
</dbReference>
<dbReference type="EMBL" id="CP012109">
    <property type="protein sequence ID" value="AKQ65027.1"/>
    <property type="molecule type" value="Genomic_DNA"/>
</dbReference>
<dbReference type="PATRIC" id="fig|1297742.4.peg.1960"/>
<dbReference type="STRING" id="1297742.A176_001939"/>
<dbReference type="OrthoDB" id="9773411at2"/>
<keyword evidence="3" id="KW-1185">Reference proteome</keyword>
<evidence type="ECO:0000313" key="3">
    <source>
        <dbReference type="Proteomes" id="UP000009026"/>
    </source>
</evidence>
<dbReference type="KEGG" id="mym:A176_001939"/>
<evidence type="ECO:0000313" key="2">
    <source>
        <dbReference type="EMBL" id="AKQ65027.1"/>
    </source>
</evidence>
<proteinExistence type="predicted"/>
<feature type="domain" description="PKD" evidence="1">
    <location>
        <begin position="274"/>
        <end position="320"/>
    </location>
</feature>
<dbReference type="InterPro" id="IPR000601">
    <property type="entry name" value="PKD_dom"/>
</dbReference>
<dbReference type="SUPFAM" id="SSF49299">
    <property type="entry name" value="PKD domain"/>
    <property type="match status" value="1"/>
</dbReference>
<dbReference type="InterPro" id="IPR035986">
    <property type="entry name" value="PKD_dom_sf"/>
</dbReference>
<dbReference type="eggNOG" id="COG3291">
    <property type="taxonomic scope" value="Bacteria"/>
</dbReference>
<name>A0A0H4XAZ0_9BACT</name>
<dbReference type="Gene3D" id="2.130.10.10">
    <property type="entry name" value="YVTN repeat-like/Quinoprotein amine dehydrogenase"/>
    <property type="match status" value="1"/>
</dbReference>
<accession>A0A0H4XAZ0</accession>
<dbReference type="RefSeq" id="WP_002637558.1">
    <property type="nucleotide sequence ID" value="NZ_CP012109.1"/>
</dbReference>
<dbReference type="Proteomes" id="UP000009026">
    <property type="component" value="Chromosome"/>
</dbReference>